<dbReference type="Gene3D" id="3.40.50.12610">
    <property type="match status" value="1"/>
</dbReference>
<dbReference type="PANTHER" id="PTHR13872">
    <property type="entry name" value="DOLICHYL-DIPHOSPHOOLIGOSACCHARIDE--PROTEIN GLYCOSYLTRANSFERASE SUBUNIT"/>
    <property type="match status" value="1"/>
</dbReference>
<comment type="cofactor">
    <cofactor evidence="2">
        <name>Mg(2+)</name>
        <dbReference type="ChEBI" id="CHEBI:18420"/>
    </cofactor>
</comment>
<evidence type="ECO:0000256" key="14">
    <source>
        <dbReference type="ARBA" id="ARBA00023211"/>
    </source>
</evidence>
<proteinExistence type="inferred from homology"/>
<dbReference type="AlphaFoldDB" id="A0A832Z8F7"/>
<evidence type="ECO:0000256" key="5">
    <source>
        <dbReference type="ARBA" id="ARBA00010810"/>
    </source>
</evidence>
<dbReference type="InterPro" id="IPR048307">
    <property type="entry name" value="STT3_N"/>
</dbReference>
<evidence type="ECO:0000256" key="12">
    <source>
        <dbReference type="ARBA" id="ARBA00022989"/>
    </source>
</evidence>
<protein>
    <recommendedName>
        <fullName evidence="6">dolichyl-phosphooligosaccharide-protein glycotransferase</fullName>
        <ecNumber evidence="6">2.4.99.21</ecNumber>
    </recommendedName>
    <alternativeName>
        <fullName evidence="15">Oligosaccharyl transferase</fullName>
    </alternativeName>
</protein>
<comment type="similarity">
    <text evidence="5">Belongs to the STT3 family.</text>
</comment>
<evidence type="ECO:0000256" key="8">
    <source>
        <dbReference type="ARBA" id="ARBA00022679"/>
    </source>
</evidence>
<keyword evidence="12 17" id="KW-1133">Transmembrane helix</keyword>
<evidence type="ECO:0000313" key="19">
    <source>
        <dbReference type="EMBL" id="HIP84732.1"/>
    </source>
</evidence>
<dbReference type="EC" id="2.4.99.21" evidence="6"/>
<feature type="transmembrane region" description="Helical" evidence="17">
    <location>
        <begin position="221"/>
        <end position="238"/>
    </location>
</feature>
<gene>
    <name evidence="19" type="ORF">EYH15_04515</name>
</gene>
<organism evidence="19 20">
    <name type="scientific">Methanothermococcus okinawensis</name>
    <dbReference type="NCBI Taxonomy" id="155863"/>
    <lineage>
        <taxon>Archaea</taxon>
        <taxon>Methanobacteriati</taxon>
        <taxon>Methanobacteriota</taxon>
        <taxon>Methanomada group</taxon>
        <taxon>Methanococci</taxon>
        <taxon>Methanococcales</taxon>
        <taxon>Methanococcaceae</taxon>
        <taxon>Methanothermococcus</taxon>
    </lineage>
</organism>
<comment type="cofactor">
    <cofactor evidence="1">
        <name>Mn(2+)</name>
        <dbReference type="ChEBI" id="CHEBI:29035"/>
    </cofactor>
</comment>
<keyword evidence="13 17" id="KW-0472">Membrane</keyword>
<comment type="subcellular location">
    <subcellularLocation>
        <location evidence="3">Cell membrane</location>
        <topology evidence="3">Multi-pass membrane protein</topology>
    </subcellularLocation>
</comment>
<keyword evidence="14" id="KW-0464">Manganese</keyword>
<keyword evidence="9 17" id="KW-0812">Transmembrane</keyword>
<evidence type="ECO:0000256" key="6">
    <source>
        <dbReference type="ARBA" id="ARBA00012602"/>
    </source>
</evidence>
<dbReference type="GO" id="GO:0046872">
    <property type="term" value="F:metal ion binding"/>
    <property type="evidence" value="ECO:0007669"/>
    <property type="project" value="UniProtKB-KW"/>
</dbReference>
<feature type="transmembrane region" description="Helical" evidence="17">
    <location>
        <begin position="382"/>
        <end position="399"/>
    </location>
</feature>
<keyword evidence="8" id="KW-0808">Transferase</keyword>
<evidence type="ECO:0000256" key="11">
    <source>
        <dbReference type="ARBA" id="ARBA00022842"/>
    </source>
</evidence>
<dbReference type="InterPro" id="IPR003674">
    <property type="entry name" value="Oligo_trans_STT3"/>
</dbReference>
<evidence type="ECO:0000256" key="9">
    <source>
        <dbReference type="ARBA" id="ARBA00022692"/>
    </source>
</evidence>
<feature type="transmembrane region" description="Helical" evidence="17">
    <location>
        <begin position="405"/>
        <end position="426"/>
    </location>
</feature>
<dbReference type="PANTHER" id="PTHR13872:SF1">
    <property type="entry name" value="DOLICHYL-DIPHOSPHOOLIGOSACCHARIDE--PROTEIN GLYCOSYLTRANSFERASE SUBUNIT STT3B"/>
    <property type="match status" value="1"/>
</dbReference>
<evidence type="ECO:0000313" key="20">
    <source>
        <dbReference type="Proteomes" id="UP000643554"/>
    </source>
</evidence>
<dbReference type="UniPathway" id="UPA00378"/>
<dbReference type="GO" id="GO:0004576">
    <property type="term" value="F:oligosaccharyl transferase activity"/>
    <property type="evidence" value="ECO:0007669"/>
    <property type="project" value="InterPro"/>
</dbReference>
<feature type="transmembrane region" description="Helical" evidence="17">
    <location>
        <begin position="438"/>
        <end position="456"/>
    </location>
</feature>
<evidence type="ECO:0000256" key="7">
    <source>
        <dbReference type="ARBA" id="ARBA00022676"/>
    </source>
</evidence>
<dbReference type="Pfam" id="PF02516">
    <property type="entry name" value="STT3"/>
    <property type="match status" value="1"/>
</dbReference>
<name>A0A832Z8F7_9EURY</name>
<evidence type="ECO:0000256" key="16">
    <source>
        <dbReference type="ARBA" id="ARBA00034066"/>
    </source>
</evidence>
<evidence type="ECO:0000256" key="13">
    <source>
        <dbReference type="ARBA" id="ARBA00023136"/>
    </source>
</evidence>
<feature type="transmembrane region" description="Helical" evidence="17">
    <location>
        <begin position="350"/>
        <end position="370"/>
    </location>
</feature>
<comment type="pathway">
    <text evidence="4">Protein modification; protein glycosylation.</text>
</comment>
<feature type="transmembrane region" description="Helical" evidence="17">
    <location>
        <begin position="501"/>
        <end position="522"/>
    </location>
</feature>
<keyword evidence="7" id="KW-0328">Glycosyltransferase</keyword>
<feature type="transmembrane region" description="Helical" evidence="17">
    <location>
        <begin position="244"/>
        <end position="262"/>
    </location>
</feature>
<evidence type="ECO:0000256" key="4">
    <source>
        <dbReference type="ARBA" id="ARBA00004922"/>
    </source>
</evidence>
<evidence type="ECO:0000256" key="2">
    <source>
        <dbReference type="ARBA" id="ARBA00001946"/>
    </source>
</evidence>
<evidence type="ECO:0000259" key="18">
    <source>
        <dbReference type="Pfam" id="PF02516"/>
    </source>
</evidence>
<evidence type="ECO:0000256" key="15">
    <source>
        <dbReference type="ARBA" id="ARBA00030679"/>
    </source>
</evidence>
<comment type="caution">
    <text evidence="19">The sequence shown here is derived from an EMBL/GenBank/DDBJ whole genome shotgun (WGS) entry which is preliminary data.</text>
</comment>
<sequence>MREVLERINKFFKRHQYLKLILILLFIGLMSFQLRAQPADMGFTDNQILKEVFSDENGRMYLVALDPYYYLRLTENYYYHGHLGETLKYIDGKWVPYDTCQYAPPGHPITRPVPAITYATIGVYEIWHRLDPTVTLMNAAFWVPPLLSILLGIPIFFIVRRVTRSDIAGIVGALILISTPVLLYKTSAGFADTPIFEILPILYIVWFIMEALHNQKNLKLSLLYALLATFIMALAPWMWTGWWYGYYIVTVFLILYLIYTFLVSRYRDKIPLPLVVDDVKTLLPIAATFILGSALLISLLYGVDTFINGILSPFEFIKIKEATKTTGWPNVYTTVAELQTPTLLEIVNGALGNTFLFILGVLGILTSFISIRYEKEGMKIDLKYALLLTIWLVVTFYAATKGARFISLMVPPLCIGIGILVGQLVNVIKRRDDELIKWILYPTVVILFLYTFYKALPKILKIILPTTYVPVVAYGFLLVLLILALYKLVDIVVSRDKVKKIVILLLALSLVLPPLASAVPFYTVPTFNNGWKVGLDWIKEETPNNTVITCWWDNGHIYAWATRKMITFDGGSQNSPRAYWVGRAFATSDENLSVGIVRMLATSGDKAFERGGILMNYTDNNVSMTVKILNEILPISRSEAFRVLTEKYHLSDEDAKTLLNYTHPEHPNPDYLITYNRMTDIAPVWSMFGFWDFDLPPETPNYKREKGFYLRLAGGDGFYINNSLIVRVPVENRDNYIVVNLIMVKNNTLYSYDIVYDINRGSVLEERPTGFHKVILKHGDRLYEKVFNGNSSYSLIVRLEPIGNESYMAYSWISTRNLEDSIYTKLHLLDAAGLEHIKLVKATWDPTNPGVQPGFKIYQVDYGQEYLN</sequence>
<keyword evidence="10" id="KW-0479">Metal-binding</keyword>
<feature type="transmembrane region" description="Helical" evidence="17">
    <location>
        <begin position="166"/>
        <end position="184"/>
    </location>
</feature>
<dbReference type="Proteomes" id="UP000643554">
    <property type="component" value="Unassembled WGS sequence"/>
</dbReference>
<dbReference type="GO" id="GO:0005886">
    <property type="term" value="C:plasma membrane"/>
    <property type="evidence" value="ECO:0007669"/>
    <property type="project" value="UniProtKB-SubCell"/>
</dbReference>
<keyword evidence="11" id="KW-0460">Magnesium</keyword>
<evidence type="ECO:0000256" key="3">
    <source>
        <dbReference type="ARBA" id="ARBA00004651"/>
    </source>
</evidence>
<evidence type="ECO:0000256" key="1">
    <source>
        <dbReference type="ARBA" id="ARBA00001936"/>
    </source>
</evidence>
<reference evidence="19" key="1">
    <citation type="journal article" date="2020" name="ISME J.">
        <title>Gammaproteobacteria mediating utilization of methyl-, sulfur- and petroleum organic compounds in deep ocean hydrothermal plumes.</title>
        <authorList>
            <person name="Zhou Z."/>
            <person name="Liu Y."/>
            <person name="Pan J."/>
            <person name="Cron B.R."/>
            <person name="Toner B.M."/>
            <person name="Anantharaman K."/>
            <person name="Breier J.A."/>
            <person name="Dick G.J."/>
            <person name="Li M."/>
        </authorList>
    </citation>
    <scope>NUCLEOTIDE SEQUENCE</scope>
    <source>
        <strain evidence="19">SZUA-1453</strain>
    </source>
</reference>
<feature type="transmembrane region" description="Helical" evidence="17">
    <location>
        <begin position="282"/>
        <end position="303"/>
    </location>
</feature>
<feature type="domain" description="Oligosaccharyl transferase STT3 N-terminal" evidence="18">
    <location>
        <begin position="43"/>
        <end position="483"/>
    </location>
</feature>
<evidence type="ECO:0000256" key="17">
    <source>
        <dbReference type="SAM" id="Phobius"/>
    </source>
</evidence>
<evidence type="ECO:0000256" key="10">
    <source>
        <dbReference type="ARBA" id="ARBA00022723"/>
    </source>
</evidence>
<feature type="transmembrane region" description="Helical" evidence="17">
    <location>
        <begin position="468"/>
        <end position="489"/>
    </location>
</feature>
<feature type="transmembrane region" description="Helical" evidence="17">
    <location>
        <begin position="190"/>
        <end position="209"/>
    </location>
</feature>
<feature type="transmembrane region" description="Helical" evidence="17">
    <location>
        <begin position="139"/>
        <end position="159"/>
    </location>
</feature>
<comment type="catalytic activity">
    <reaction evidence="16">
        <text>an archaeal dolichyl phosphooligosaccharide + [protein]-L-asparagine = an archaeal dolichyl phosphate + a glycoprotein with the oligosaccharide chain attached by N-beta-D-glycosyl linkage to a protein L-asparagine.</text>
        <dbReference type="EC" id="2.4.99.21"/>
    </reaction>
</comment>
<dbReference type="EMBL" id="DQUI01000073">
    <property type="protein sequence ID" value="HIP84732.1"/>
    <property type="molecule type" value="Genomic_DNA"/>
</dbReference>
<accession>A0A832Z8F7</accession>